<evidence type="ECO:0000313" key="2">
    <source>
        <dbReference type="Proteomes" id="UP000830395"/>
    </source>
</evidence>
<comment type="caution">
    <text evidence="1">The sequence shown here is derived from an EMBL/GenBank/DDBJ whole genome shotgun (WGS) entry which is preliminary data.</text>
</comment>
<dbReference type="EMBL" id="CM040993">
    <property type="protein sequence ID" value="MCJ8743716.1"/>
    <property type="molecule type" value="Genomic_DNA"/>
</dbReference>
<gene>
    <name evidence="1" type="ORF">PDJAM_G00097470</name>
</gene>
<protein>
    <submittedName>
        <fullName evidence="1">Uncharacterized protein</fullName>
    </submittedName>
</protein>
<dbReference type="Proteomes" id="UP000830395">
    <property type="component" value="Chromosome 19"/>
</dbReference>
<name>A0ACC5Z991_9TELE</name>
<reference evidence="1" key="1">
    <citation type="submission" date="2020-02" db="EMBL/GenBank/DDBJ databases">
        <title>Genome sequencing of the panga catfish, Pangasius djambal.</title>
        <authorList>
            <person name="Wen M."/>
            <person name="Zahm M."/>
            <person name="Roques C."/>
            <person name="Cabau C."/>
            <person name="Klopp C."/>
            <person name="Donnadieu C."/>
            <person name="Jouanno E."/>
            <person name="Avarre J.-C."/>
            <person name="Campet M."/>
            <person name="Ha T."/>
            <person name="Dugue R."/>
            <person name="Lampietro C."/>
            <person name="Louis A."/>
            <person name="Herpin A."/>
            <person name="Echchiki A."/>
            <person name="Berthelot C."/>
            <person name="Parey E."/>
            <person name="Roest-Crollius H."/>
            <person name="Braasch I."/>
            <person name="Postlethwait J.H."/>
            <person name="Bobe J."/>
            <person name="Montfort J."/>
            <person name="Bouchez O."/>
            <person name="Begum T."/>
            <person name="Schartl M."/>
            <person name="Gustiano R."/>
            <person name="Guiguen Y."/>
        </authorList>
    </citation>
    <scope>NUCLEOTIDE SEQUENCE</scope>
    <source>
        <strain evidence="1">Pdj_M5554</strain>
    </source>
</reference>
<organism evidence="1 2">
    <name type="scientific">Pangasius djambal</name>
    <dbReference type="NCBI Taxonomy" id="1691987"/>
    <lineage>
        <taxon>Eukaryota</taxon>
        <taxon>Metazoa</taxon>
        <taxon>Chordata</taxon>
        <taxon>Craniata</taxon>
        <taxon>Vertebrata</taxon>
        <taxon>Euteleostomi</taxon>
        <taxon>Actinopterygii</taxon>
        <taxon>Neopterygii</taxon>
        <taxon>Teleostei</taxon>
        <taxon>Ostariophysi</taxon>
        <taxon>Siluriformes</taxon>
        <taxon>Pangasiidae</taxon>
        <taxon>Pangasius</taxon>
    </lineage>
</organism>
<proteinExistence type="predicted"/>
<keyword evidence="2" id="KW-1185">Reference proteome</keyword>
<sequence>MVNTRKGTQLQPCSPVISGRTRSSLRNNPNLEEHNHKDPSSNISSGSPRLSPPSKRKRRHTTPSSSDTSPSPQSKAQRVTWNTSKHCTRLSTGALQNGHGRRSLRVDDSTDGDDTRLNGHVELKRSCRSRKSRFQHLNQSLLFDQLVNSTAEAVLQEMDNISSIRQNREVERLRMWTDTELENMDMYSRVKRRKSMRRNTFAMQTHHKVISKSEAPEEEGREEEETDESHEEGDDDEGEDDEDDEGDEAEEAGEENDRPYNLRQRKTVQRYEAPPIVPVNRKQSKNTVFDTHRSPARRSHIRIKKHAIHSSDTTSSSDEERFERRKSKSMTRARNRCLPMNLRAEDLASGVLRDRVKVGASLADVDPMNLDTSVKFDSVGGLTAHIKSLKEMVVFPLLYPEVFEKFKIQPPRGCLFYGPPGTGKTLVARALANECSQGDRKVSFFMRKGADCLSKWVGESERQLRLLFDQAYLMRPSIIFFDEIDGLAPVRSSRQDQIHSSIVSTLLALMDGLDSRGEIVVIGATNRLDSIDPALRRPGRFDREFLFNLPDKQARKHILEIHTRDWNPKLSDSFMDELAEKCVGYCGADIKALCTEASLAALRRRYPQIYSSSQRYKLDVGSIVLGPQDFGRALRTIVPAAQRALAPPGRALSCTLQPLLERSLAHTLTCLLRVFPHAELPHREQTHDSDNHLLEEDSYSEGEDAASAQSIYDVQPGSPKKSHSSIVHKPFLHFTTSAYQQPTSYRPRLLLTGPQGSGQSTHLAPALLHHLNKFTVHRLDLPTLYSVSAKTPEESCAQVFREAQRSVPSVIYMPHVSDWWEAISETVKSTFLTLLQDVPSFTPLLILATAEISYQQLPEEVKCIFSRSYGEVVCLTTPGEEDRRKFFSNLILVQAARPPLRPRKKVCDLEVLPLVEDPGPRQLSPEEQKRLEEQEENTLRELRLFLRDVTRRLATDKRFHIFSKPVDIEEVSDYLEVIREPMDLSTIMTKIDTHKYTIAKDFLKDIDLICSNALEYNPDKDPGDKIIRHRACSLKDTAHAMIASELDPEFDRTCEEIKESRRKREFQMPQPPAATPTSVIGRRPVGGDEATGSASQTDVVEKQHNSSIKRKARRRSIWERGIIRKKKSSKKEEVEDDDEPEEEEGADDSTVAGQGNVSPAQDESSSDTMEPQSDKALPQPNGYALSTEEENSSEATTTQDPQGQVKANTTTFKNRPSGEGKAATVLSEPQECVNGDESMDSIDSEANEKESGSSKKEVTASFSRGEQARSEDVVQECKANDCTPAADGAAGDGVHEKEGTSKEKTCRKSQSEQQKEVVAERPEDPPQPPPPPALVVDHHRLKALLDQVVMKSKGYSVDQLERLFSVLSQCIYQYRRDYDKTCLIEEMERQVQHFNTFL</sequence>
<evidence type="ECO:0000313" key="1">
    <source>
        <dbReference type="EMBL" id="MCJ8743716.1"/>
    </source>
</evidence>
<accession>A0ACC5Z991</accession>